<accession>A0A1W0X6B6</accession>
<comment type="caution">
    <text evidence="2">The sequence shown here is derived from an EMBL/GenBank/DDBJ whole genome shotgun (WGS) entry which is preliminary data.</text>
</comment>
<sequence length="159" mass="17557">MRTITMGGGIILPMLLVLASAISNAGLSQQESSTHKRAAPGLVKALLDNAGAERTAANVQMDYNILGHPCQYQRERGFRHGAWFYDSALDCGDHGIFPEVGECATKHCALERPLRKFLQKLIAAGELNRLDITAVLEDERMATLTEEKRKHITEFLHSV</sequence>
<evidence type="ECO:0000313" key="3">
    <source>
        <dbReference type="Proteomes" id="UP000192578"/>
    </source>
</evidence>
<protein>
    <submittedName>
        <fullName evidence="2">Uncharacterized protein</fullName>
    </submittedName>
</protein>
<dbReference type="AlphaFoldDB" id="A0A1W0X6B6"/>
<proteinExistence type="predicted"/>
<gene>
    <name evidence="2" type="ORF">BV898_03115</name>
</gene>
<keyword evidence="3" id="KW-1185">Reference proteome</keyword>
<name>A0A1W0X6B6_HYPEX</name>
<evidence type="ECO:0000313" key="2">
    <source>
        <dbReference type="EMBL" id="OQV23069.1"/>
    </source>
</evidence>
<feature type="chain" id="PRO_5012348106" evidence="1">
    <location>
        <begin position="22"/>
        <end position="159"/>
    </location>
</feature>
<dbReference type="EMBL" id="MTYJ01000014">
    <property type="protein sequence ID" value="OQV23069.1"/>
    <property type="molecule type" value="Genomic_DNA"/>
</dbReference>
<feature type="signal peptide" evidence="1">
    <location>
        <begin position="1"/>
        <end position="21"/>
    </location>
</feature>
<organism evidence="2 3">
    <name type="scientific">Hypsibius exemplaris</name>
    <name type="common">Freshwater tardigrade</name>
    <dbReference type="NCBI Taxonomy" id="2072580"/>
    <lineage>
        <taxon>Eukaryota</taxon>
        <taxon>Metazoa</taxon>
        <taxon>Ecdysozoa</taxon>
        <taxon>Tardigrada</taxon>
        <taxon>Eutardigrada</taxon>
        <taxon>Parachela</taxon>
        <taxon>Hypsibioidea</taxon>
        <taxon>Hypsibiidae</taxon>
        <taxon>Hypsibius</taxon>
    </lineage>
</organism>
<evidence type="ECO:0000256" key="1">
    <source>
        <dbReference type="SAM" id="SignalP"/>
    </source>
</evidence>
<dbReference type="Proteomes" id="UP000192578">
    <property type="component" value="Unassembled WGS sequence"/>
</dbReference>
<keyword evidence="1" id="KW-0732">Signal</keyword>
<reference evidence="3" key="1">
    <citation type="submission" date="2017-01" db="EMBL/GenBank/DDBJ databases">
        <title>Comparative genomics of anhydrobiosis in the tardigrade Hypsibius dujardini.</title>
        <authorList>
            <person name="Yoshida Y."/>
            <person name="Koutsovoulos G."/>
            <person name="Laetsch D."/>
            <person name="Stevens L."/>
            <person name="Kumar S."/>
            <person name="Horikawa D."/>
            <person name="Ishino K."/>
            <person name="Komine S."/>
            <person name="Tomita M."/>
            <person name="Blaxter M."/>
            <person name="Arakawa K."/>
        </authorList>
    </citation>
    <scope>NUCLEOTIDE SEQUENCE [LARGE SCALE GENOMIC DNA]</scope>
    <source>
        <strain evidence="3">Z151</strain>
    </source>
</reference>